<evidence type="ECO:0000256" key="9">
    <source>
        <dbReference type="ARBA" id="ARBA00030865"/>
    </source>
</evidence>
<dbReference type="SUPFAM" id="SSF52374">
    <property type="entry name" value="Nucleotidylyl transferase"/>
    <property type="match status" value="1"/>
</dbReference>
<dbReference type="InterPro" id="IPR020058">
    <property type="entry name" value="Glu/Gln-tRNA-synth_Ib_cat-dom"/>
</dbReference>
<sequence length="483" mass="56328">MNEIRVRYAPSPTGFIHIGNLRTALYNYLFAKSTNGKFIIRIEDTDRTRIVPGATEDLIKTLKWAGLDYDEGPFKGGDYGPYFQSERLDIYKKYADELIRNKKAYYCFCTTERLAQLREEQHKNHKQTMYDKHCLNLTEEEINENLKNNVPFVIRMNIEHGQKIKFGDYIRGEMEFSSDLMDDQVLIKSDHYPTYHFANIIDDHLMEISHVIRGEEWLPSTPKHVLLYESFGWKPPIFAHLPLLLNPDRTKLSKRQGDVSVEDYKKKGYLPEALINFIALLGWTAGDDKEFYNNIEELISKFSLDRINKSGAIFDTEKLNWLNEEHLRKKSLSELCNLLKEELKNSKYANKEYTDEYLIEVIKVMMERVSFIKEIYEKGFYFFEEPQQYDESVIKKRWKPDSAKILKKFSDKISDLNPTSKEDFETALKTTAEELNTSPGNVIHPLRLATTGVGGGPGIYDIVYIIGKEETIKRISAIIEKLK</sequence>
<dbReference type="GO" id="GO:0005739">
    <property type="term" value="C:mitochondrion"/>
    <property type="evidence" value="ECO:0007669"/>
    <property type="project" value="UniProtKB-SubCell"/>
</dbReference>
<dbReference type="InterPro" id="IPR008925">
    <property type="entry name" value="aa_tRNA-synth_I_cd-bd_sf"/>
</dbReference>
<dbReference type="InterPro" id="IPR014729">
    <property type="entry name" value="Rossmann-like_a/b/a_fold"/>
</dbReference>
<keyword evidence="6" id="KW-0067">ATP-binding</keyword>
<dbReference type="PRINTS" id="PR00987">
    <property type="entry name" value="TRNASYNTHGLU"/>
</dbReference>
<dbReference type="InterPro" id="IPR020751">
    <property type="entry name" value="aa-tRNA-synth_I_codon-bd_sub2"/>
</dbReference>
<dbReference type="HAMAP" id="MF_00022">
    <property type="entry name" value="Glu_tRNA_synth_type1"/>
    <property type="match status" value="1"/>
</dbReference>
<geneLocation type="plasmid" evidence="12">
    <name>fosmid 1C_1</name>
</geneLocation>
<dbReference type="NCBIfam" id="TIGR00464">
    <property type="entry name" value="gltX_bact"/>
    <property type="match status" value="1"/>
</dbReference>
<evidence type="ECO:0000259" key="10">
    <source>
        <dbReference type="Pfam" id="PF00749"/>
    </source>
</evidence>
<dbReference type="FunFam" id="3.40.50.620:FF:000045">
    <property type="entry name" value="Glutamate--tRNA ligase, mitochondrial"/>
    <property type="match status" value="1"/>
</dbReference>
<dbReference type="InterPro" id="IPR045462">
    <property type="entry name" value="aa-tRNA-synth_I_cd-bd"/>
</dbReference>
<feature type="domain" description="Aminoacyl-tRNA synthetase class I anticodon-binding" evidence="11">
    <location>
        <begin position="339"/>
        <end position="479"/>
    </location>
</feature>
<dbReference type="GO" id="GO:0005524">
    <property type="term" value="F:ATP binding"/>
    <property type="evidence" value="ECO:0007669"/>
    <property type="project" value="UniProtKB-KW"/>
</dbReference>
<dbReference type="GO" id="GO:0008270">
    <property type="term" value="F:zinc ion binding"/>
    <property type="evidence" value="ECO:0007669"/>
    <property type="project" value="InterPro"/>
</dbReference>
<dbReference type="AlphaFoldDB" id="A0A0A8KWY6"/>
<dbReference type="EC" id="6.1.1.17" evidence="3"/>
<dbReference type="GO" id="GO:0004818">
    <property type="term" value="F:glutamate-tRNA ligase activity"/>
    <property type="evidence" value="ECO:0007669"/>
    <property type="project" value="UniProtKB-EC"/>
</dbReference>
<keyword evidence="8" id="KW-0030">Aminoacyl-tRNA synthetase</keyword>
<organism evidence="12">
    <name type="scientific">wastewater metagenome</name>
    <dbReference type="NCBI Taxonomy" id="527639"/>
    <lineage>
        <taxon>unclassified sequences</taxon>
        <taxon>metagenomes</taxon>
        <taxon>ecological metagenomes</taxon>
    </lineage>
</organism>
<protein>
    <recommendedName>
        <fullName evidence="3">glutamate--tRNA ligase</fullName>
        <ecNumber evidence="3">6.1.1.17</ecNumber>
    </recommendedName>
    <alternativeName>
        <fullName evidence="9">Glutamyl-tRNA synthetase</fullName>
    </alternativeName>
</protein>
<keyword evidence="12" id="KW-0614">Plasmid</keyword>
<evidence type="ECO:0000256" key="5">
    <source>
        <dbReference type="ARBA" id="ARBA00022741"/>
    </source>
</evidence>
<dbReference type="InterPro" id="IPR004527">
    <property type="entry name" value="Glu-tRNA-ligase_bac/mito"/>
</dbReference>
<evidence type="ECO:0000256" key="6">
    <source>
        <dbReference type="ARBA" id="ARBA00022840"/>
    </source>
</evidence>
<keyword evidence="7" id="KW-0648">Protein biosynthesis</keyword>
<keyword evidence="5" id="KW-0547">Nucleotide-binding</keyword>
<dbReference type="InterPro" id="IPR033910">
    <property type="entry name" value="GluRS_core"/>
</dbReference>
<dbReference type="Gene3D" id="1.10.10.350">
    <property type="match status" value="1"/>
</dbReference>
<feature type="domain" description="Glutamyl/glutaminyl-tRNA synthetase class Ib catalytic" evidence="10">
    <location>
        <begin position="3"/>
        <end position="321"/>
    </location>
</feature>
<comment type="similarity">
    <text evidence="2">Belongs to the class-I aminoacyl-tRNA synthetase family. Glutamate--tRNA ligase type 1 subfamily.</text>
</comment>
<dbReference type="GO" id="GO:0000049">
    <property type="term" value="F:tRNA binding"/>
    <property type="evidence" value="ECO:0007669"/>
    <property type="project" value="InterPro"/>
</dbReference>
<dbReference type="InterPro" id="IPR049940">
    <property type="entry name" value="GluQ/Sye"/>
</dbReference>
<evidence type="ECO:0000313" key="12">
    <source>
        <dbReference type="EMBL" id="CDL65375.1"/>
    </source>
</evidence>
<evidence type="ECO:0000256" key="3">
    <source>
        <dbReference type="ARBA" id="ARBA00012835"/>
    </source>
</evidence>
<name>A0A0A8KWY6_9ZZZZ</name>
<dbReference type="PANTHER" id="PTHR43311:SF2">
    <property type="entry name" value="GLUTAMATE--TRNA LIGASE, MITOCHONDRIAL-RELATED"/>
    <property type="match status" value="1"/>
</dbReference>
<dbReference type="PANTHER" id="PTHR43311">
    <property type="entry name" value="GLUTAMATE--TRNA LIGASE"/>
    <property type="match status" value="1"/>
</dbReference>
<dbReference type="CDD" id="cd00808">
    <property type="entry name" value="GluRS_core"/>
    <property type="match status" value="1"/>
</dbReference>
<accession>A0A0A8KWY6</accession>
<evidence type="ECO:0000259" key="11">
    <source>
        <dbReference type="Pfam" id="PF19269"/>
    </source>
</evidence>
<dbReference type="InterPro" id="IPR000924">
    <property type="entry name" value="Glu/Gln-tRNA-synth"/>
</dbReference>
<dbReference type="EMBL" id="HG796237">
    <property type="protein sequence ID" value="CDL65375.1"/>
    <property type="molecule type" value="Genomic_DNA"/>
</dbReference>
<proteinExistence type="inferred from homology"/>
<evidence type="ECO:0000256" key="1">
    <source>
        <dbReference type="ARBA" id="ARBA00004173"/>
    </source>
</evidence>
<keyword evidence="4 12" id="KW-0436">Ligase</keyword>
<reference evidence="12" key="1">
    <citation type="journal article" date="2015" name="Res. Microbiol.">
        <title>New FeFe-hydrogenase genes identified in a metagenomic fosmid library from a municipal wastewater treatment plant as revealed by high-throughput sequencing.</title>
        <authorList>
            <person name="Tomazetto G."/>
            <person name="Wibberg D."/>
            <person name="Schluter A."/>
            <person name="Oliveira V.M."/>
        </authorList>
    </citation>
    <scope>NUCLEOTIDE SEQUENCE</scope>
    <source>
        <plasmid evidence="12">fosmid 1C_1</plasmid>
    </source>
</reference>
<dbReference type="Pfam" id="PF19269">
    <property type="entry name" value="Anticodon_2"/>
    <property type="match status" value="1"/>
</dbReference>
<dbReference type="SUPFAM" id="SSF48163">
    <property type="entry name" value="An anticodon-binding domain of class I aminoacyl-tRNA synthetases"/>
    <property type="match status" value="1"/>
</dbReference>
<dbReference type="Pfam" id="PF00749">
    <property type="entry name" value="tRNA-synt_1c"/>
    <property type="match status" value="1"/>
</dbReference>
<evidence type="ECO:0000256" key="2">
    <source>
        <dbReference type="ARBA" id="ARBA00007894"/>
    </source>
</evidence>
<evidence type="ECO:0000256" key="7">
    <source>
        <dbReference type="ARBA" id="ARBA00022917"/>
    </source>
</evidence>
<comment type="subcellular location">
    <subcellularLocation>
        <location evidence="1">Mitochondrion</location>
    </subcellularLocation>
</comment>
<gene>
    <name evidence="12" type="primary">gltX</name>
    <name evidence="12" type="ORF">WWTP_pFosmid_1C_0013</name>
</gene>
<dbReference type="PROSITE" id="PS00178">
    <property type="entry name" value="AA_TRNA_LIGASE_I"/>
    <property type="match status" value="1"/>
</dbReference>
<evidence type="ECO:0000256" key="8">
    <source>
        <dbReference type="ARBA" id="ARBA00023146"/>
    </source>
</evidence>
<dbReference type="Gene3D" id="3.40.50.620">
    <property type="entry name" value="HUPs"/>
    <property type="match status" value="1"/>
</dbReference>
<dbReference type="GO" id="GO:0006424">
    <property type="term" value="P:glutamyl-tRNA aminoacylation"/>
    <property type="evidence" value="ECO:0007669"/>
    <property type="project" value="InterPro"/>
</dbReference>
<dbReference type="InterPro" id="IPR001412">
    <property type="entry name" value="aa-tRNA-synth_I_CS"/>
</dbReference>
<evidence type="ECO:0000256" key="4">
    <source>
        <dbReference type="ARBA" id="ARBA00022598"/>
    </source>
</evidence>